<gene>
    <name evidence="2" type="ORF">MMF93_27895</name>
</gene>
<organism evidence="2 3">
    <name type="scientific">Streptomyces tubbatahanensis</name>
    <dbReference type="NCBI Taxonomy" id="2923272"/>
    <lineage>
        <taxon>Bacteria</taxon>
        <taxon>Bacillati</taxon>
        <taxon>Actinomycetota</taxon>
        <taxon>Actinomycetes</taxon>
        <taxon>Kitasatosporales</taxon>
        <taxon>Streptomycetaceae</taxon>
        <taxon>Streptomyces</taxon>
    </lineage>
</organism>
<evidence type="ECO:0000256" key="1">
    <source>
        <dbReference type="SAM" id="MobiDB-lite"/>
    </source>
</evidence>
<feature type="region of interest" description="Disordered" evidence="1">
    <location>
        <begin position="1"/>
        <end position="56"/>
    </location>
</feature>
<evidence type="ECO:0000313" key="3">
    <source>
        <dbReference type="Proteomes" id="UP001202244"/>
    </source>
</evidence>
<dbReference type="Proteomes" id="UP001202244">
    <property type="component" value="Chromosome"/>
</dbReference>
<accession>A0ABY3XZC7</accession>
<protein>
    <submittedName>
        <fullName evidence="2">Uncharacterized protein</fullName>
    </submittedName>
</protein>
<evidence type="ECO:0000313" key="2">
    <source>
        <dbReference type="EMBL" id="UNS99847.1"/>
    </source>
</evidence>
<dbReference type="EMBL" id="CP093846">
    <property type="protein sequence ID" value="UNS99847.1"/>
    <property type="molecule type" value="Genomic_DNA"/>
</dbReference>
<proteinExistence type="predicted"/>
<dbReference type="RefSeq" id="WP_242755776.1">
    <property type="nucleotide sequence ID" value="NZ_CP093846.1"/>
</dbReference>
<reference evidence="2 3" key="1">
    <citation type="journal article" date="2023" name="Microbiol. Spectr.">
        <title>Synergy between Genome Mining, Metabolomics, and Bioinformatics Uncovers Antibacterial Chlorinated Carbazole Alkaloids and Their Biosynthetic Gene Cluster from Streptomyces tubbatahanensis sp. nov., a Novel Actinomycete Isolated from Sulu Sea, Philippines.</title>
        <authorList>
            <person name="Tenebro C.P."/>
            <person name="Trono D.J.V.L."/>
            <person name="Balida L.A.P."/>
            <person name="Bayog L.K.A."/>
            <person name="Bruna J.R."/>
            <person name="Sabido E.M."/>
            <person name="Caspe D.P.C."/>
            <person name="de Los Santos E.L.C."/>
            <person name="Saludes J.P."/>
            <person name="Dalisay D.S."/>
        </authorList>
    </citation>
    <scope>NUCLEOTIDE SEQUENCE [LARGE SCALE GENOMIC DNA]</scope>
    <source>
        <strain evidence="2 3">DSD3025</strain>
    </source>
</reference>
<name>A0ABY3XZC7_9ACTN</name>
<keyword evidence="3" id="KW-1185">Reference proteome</keyword>
<sequence>MSDQTPSQAEGERDDDVQEVRSGAPAERRKAAQHPDCPRTTPSQAEGERDEESGKR</sequence>